<reference evidence="5 6" key="1">
    <citation type="submission" date="2022-01" db="EMBL/GenBank/DDBJ databases">
        <title>Dethiosulfovibrio faecalis sp. nov., a novel proteolytic, non-sulfur-reducing bacterium isolated from a marine aquaculture solid waste bioreactor.</title>
        <authorList>
            <person name="Grabowski S."/>
            <person name="Apolinario E."/>
            <person name="Schneider N."/>
            <person name="Marshall C.W."/>
            <person name="Sowers K.R."/>
        </authorList>
    </citation>
    <scope>NUCLEOTIDE SEQUENCE [LARGE SCALE GENOMIC DNA]</scope>
    <source>
        <strain evidence="5 6">DSM 12537</strain>
    </source>
</reference>
<evidence type="ECO:0000259" key="4">
    <source>
        <dbReference type="PROSITE" id="PS51379"/>
    </source>
</evidence>
<dbReference type="EMBL" id="JAKGUD010000003">
    <property type="protein sequence ID" value="MCF4142034.1"/>
    <property type="molecule type" value="Genomic_DNA"/>
</dbReference>
<proteinExistence type="predicted"/>
<dbReference type="Gene3D" id="3.30.70.20">
    <property type="match status" value="1"/>
</dbReference>
<dbReference type="Proteomes" id="UP001200430">
    <property type="component" value="Unassembled WGS sequence"/>
</dbReference>
<dbReference type="PANTHER" id="PTHR43122:SF2">
    <property type="entry name" value="FERREDOXIN SUBUNIT OF PYRUVATE:FLAVODOXIN OXIDOREDUCTASE"/>
    <property type="match status" value="1"/>
</dbReference>
<evidence type="ECO:0000256" key="1">
    <source>
        <dbReference type="ARBA" id="ARBA00022723"/>
    </source>
</evidence>
<gene>
    <name evidence="5" type="ORF">L2W38_04285</name>
</gene>
<dbReference type="PROSITE" id="PS51379">
    <property type="entry name" value="4FE4S_FER_2"/>
    <property type="match status" value="2"/>
</dbReference>
<keyword evidence="3" id="KW-0411">Iron-sulfur</keyword>
<dbReference type="InterPro" id="IPR017900">
    <property type="entry name" value="4Fe4S_Fe_S_CS"/>
</dbReference>
<sequence length="71" mass="7721">MAKGRIEVAEEYCKSCGLCVAACPVKVLRISDHLNSKGHRPVEQYKEGCIGCGMCAISCPDAVIEVYKETE</sequence>
<protein>
    <submittedName>
        <fullName evidence="5">4Fe-4S dicluster domain-containing protein</fullName>
    </submittedName>
</protein>
<evidence type="ECO:0000256" key="2">
    <source>
        <dbReference type="ARBA" id="ARBA00023004"/>
    </source>
</evidence>
<comment type="caution">
    <text evidence="5">The sequence shown here is derived from an EMBL/GenBank/DDBJ whole genome shotgun (WGS) entry which is preliminary data.</text>
</comment>
<dbReference type="PROSITE" id="PS00198">
    <property type="entry name" value="4FE4S_FER_1"/>
    <property type="match status" value="1"/>
</dbReference>
<keyword evidence="2" id="KW-0408">Iron</keyword>
<evidence type="ECO:0000313" key="6">
    <source>
        <dbReference type="Proteomes" id="UP001200430"/>
    </source>
</evidence>
<organism evidence="5 6">
    <name type="scientific">Dethiosulfovibrio marinus</name>
    <dbReference type="NCBI Taxonomy" id="133532"/>
    <lineage>
        <taxon>Bacteria</taxon>
        <taxon>Thermotogati</taxon>
        <taxon>Synergistota</taxon>
        <taxon>Synergistia</taxon>
        <taxon>Synergistales</taxon>
        <taxon>Dethiosulfovibrionaceae</taxon>
        <taxon>Dethiosulfovibrio</taxon>
    </lineage>
</organism>
<dbReference type="RefSeq" id="WP_040383460.1">
    <property type="nucleotide sequence ID" value="NZ_JAKGUD010000003.1"/>
</dbReference>
<dbReference type="PANTHER" id="PTHR43122">
    <property type="entry name" value="FERREDOXIN SUBUNIT OF PYRUVATE:FLAVODOXIN OXIDOREDUCTASE-RELATED"/>
    <property type="match status" value="1"/>
</dbReference>
<keyword evidence="6" id="KW-1185">Reference proteome</keyword>
<dbReference type="Pfam" id="PF12838">
    <property type="entry name" value="Fer4_7"/>
    <property type="match status" value="1"/>
</dbReference>
<accession>A0ABS9ELG0</accession>
<feature type="domain" description="4Fe-4S ferredoxin-type" evidence="4">
    <location>
        <begin position="4"/>
        <end position="33"/>
    </location>
</feature>
<evidence type="ECO:0000313" key="5">
    <source>
        <dbReference type="EMBL" id="MCF4142034.1"/>
    </source>
</evidence>
<dbReference type="SUPFAM" id="SSF54862">
    <property type="entry name" value="4Fe-4S ferredoxins"/>
    <property type="match status" value="1"/>
</dbReference>
<evidence type="ECO:0000256" key="3">
    <source>
        <dbReference type="ARBA" id="ARBA00023014"/>
    </source>
</evidence>
<keyword evidence="1" id="KW-0479">Metal-binding</keyword>
<feature type="domain" description="4Fe-4S ferredoxin-type" evidence="4">
    <location>
        <begin position="40"/>
        <end position="69"/>
    </location>
</feature>
<name>A0ABS9ELG0_9BACT</name>
<dbReference type="InterPro" id="IPR017896">
    <property type="entry name" value="4Fe4S_Fe-S-bd"/>
</dbReference>